<comment type="caution">
    <text evidence="3">The sequence shown here is derived from an EMBL/GenBank/DDBJ whole genome shotgun (WGS) entry which is preliminary data.</text>
</comment>
<evidence type="ECO:0000256" key="1">
    <source>
        <dbReference type="ARBA" id="ARBA00010690"/>
    </source>
</evidence>
<dbReference type="Pfam" id="PF01312">
    <property type="entry name" value="Bac_export_2"/>
    <property type="match status" value="1"/>
</dbReference>
<sequence length="127" mass="13867">MSQEKNAGRQTRVPHPRHPQPKLNKPNTPMAVAIHHDIGDIPTVVASGTGAVAEKILEIAFANGIKVREDADLVQLLSAIEIDCPIPINCFEAVAEVLNYLYRANGDVPPAPDELMPDELKSEDLKR</sequence>
<dbReference type="InterPro" id="IPR029025">
    <property type="entry name" value="T3SS_substrate_exporter_C"/>
</dbReference>
<reference evidence="4" key="1">
    <citation type="journal article" date="2019" name="Int. J. Syst. Evol. Microbiol.">
        <title>The Global Catalogue of Microorganisms (GCM) 10K type strain sequencing project: providing services to taxonomists for standard genome sequencing and annotation.</title>
        <authorList>
            <consortium name="The Broad Institute Genomics Platform"/>
            <consortium name="The Broad Institute Genome Sequencing Center for Infectious Disease"/>
            <person name="Wu L."/>
            <person name="Ma J."/>
        </authorList>
    </citation>
    <scope>NUCLEOTIDE SEQUENCE [LARGE SCALE GENOMIC DNA]</scope>
    <source>
        <strain evidence="4">CGMCC 1.19062</strain>
    </source>
</reference>
<dbReference type="PANTHER" id="PTHR30531:SF12">
    <property type="entry name" value="FLAGELLAR BIOSYNTHETIC PROTEIN FLHB"/>
    <property type="match status" value="1"/>
</dbReference>
<comment type="similarity">
    <text evidence="1">Belongs to the type III secretion exporter family.</text>
</comment>
<dbReference type="SUPFAM" id="SSF160544">
    <property type="entry name" value="EscU C-terminal domain-like"/>
    <property type="match status" value="1"/>
</dbReference>
<accession>A0ABW5DR52</accession>
<dbReference type="Proteomes" id="UP001597295">
    <property type="component" value="Unassembled WGS sequence"/>
</dbReference>
<dbReference type="RefSeq" id="WP_379875315.1">
    <property type="nucleotide sequence ID" value="NZ_JBHUIP010000004.1"/>
</dbReference>
<evidence type="ECO:0000313" key="3">
    <source>
        <dbReference type="EMBL" id="MFD2262366.1"/>
    </source>
</evidence>
<proteinExistence type="inferred from homology"/>
<feature type="region of interest" description="Disordered" evidence="2">
    <location>
        <begin position="107"/>
        <end position="127"/>
    </location>
</feature>
<keyword evidence="4" id="KW-1185">Reference proteome</keyword>
<evidence type="ECO:0000256" key="2">
    <source>
        <dbReference type="SAM" id="MobiDB-lite"/>
    </source>
</evidence>
<dbReference type="InterPro" id="IPR006135">
    <property type="entry name" value="T3SS_substrate_exporter"/>
</dbReference>
<feature type="compositionally biased region" description="Basic and acidic residues" evidence="2">
    <location>
        <begin position="118"/>
        <end position="127"/>
    </location>
</feature>
<organism evidence="3 4">
    <name type="scientific">Lacibacterium aquatile</name>
    <dbReference type="NCBI Taxonomy" id="1168082"/>
    <lineage>
        <taxon>Bacteria</taxon>
        <taxon>Pseudomonadati</taxon>
        <taxon>Pseudomonadota</taxon>
        <taxon>Alphaproteobacteria</taxon>
        <taxon>Rhodospirillales</taxon>
        <taxon>Rhodospirillaceae</taxon>
    </lineage>
</organism>
<dbReference type="PANTHER" id="PTHR30531">
    <property type="entry name" value="FLAGELLAR BIOSYNTHETIC PROTEIN FLHB"/>
    <property type="match status" value="1"/>
</dbReference>
<dbReference type="EMBL" id="JBHUIP010000004">
    <property type="protein sequence ID" value="MFD2262366.1"/>
    <property type="molecule type" value="Genomic_DNA"/>
</dbReference>
<feature type="region of interest" description="Disordered" evidence="2">
    <location>
        <begin position="1"/>
        <end position="28"/>
    </location>
</feature>
<dbReference type="Gene3D" id="3.40.1690.10">
    <property type="entry name" value="secretion proteins EscU"/>
    <property type="match status" value="1"/>
</dbReference>
<evidence type="ECO:0000313" key="4">
    <source>
        <dbReference type="Proteomes" id="UP001597295"/>
    </source>
</evidence>
<protein>
    <submittedName>
        <fullName evidence="3">EscU/YscU/HrcU family type III secretion system export apparatus switch protein</fullName>
    </submittedName>
</protein>
<gene>
    <name evidence="3" type="ORF">ACFSM5_05655</name>
</gene>
<name>A0ABW5DR52_9PROT</name>